<dbReference type="EMBL" id="KE651166">
    <property type="protein sequence ID" value="EEB07553.1"/>
    <property type="molecule type" value="Genomic_DNA"/>
</dbReference>
<feature type="binding site" description="covalent" evidence="17">
    <location>
        <position position="104"/>
    </location>
    <ligand>
        <name>heme c</name>
        <dbReference type="ChEBI" id="CHEBI:61717"/>
    </ligand>
</feature>
<feature type="binding site" description="covalent" evidence="17">
    <location>
        <position position="108"/>
    </location>
    <ligand>
        <name>heme c</name>
        <dbReference type="ChEBI" id="CHEBI:61717"/>
    </ligand>
</feature>
<dbReference type="GO" id="GO:0008121">
    <property type="term" value="F:quinol-cytochrome-c reductase activity"/>
    <property type="evidence" value="ECO:0007669"/>
    <property type="project" value="UniProtKB-EC"/>
</dbReference>
<dbReference type="HOGENOM" id="CLU_040334_1_1_1"/>
<comment type="similarity">
    <text evidence="2">Belongs to the cytochrome c family.</text>
</comment>
<keyword evidence="8 17" id="KW-0479">Metal-binding</keyword>
<evidence type="ECO:0000256" key="16">
    <source>
        <dbReference type="ARBA" id="ARBA00029351"/>
    </source>
</evidence>
<keyword evidence="7 18" id="KW-0812">Transmembrane</keyword>
<dbReference type="AlphaFoldDB" id="B6K0T2"/>
<dbReference type="GeneID" id="7047750"/>
<dbReference type="SUPFAM" id="SSF81496">
    <property type="entry name" value="Cytochrome c1 subunit of cytochrome bc1 complex (Ubiquinol-cytochrome c reductase), transmembrane anchor"/>
    <property type="match status" value="1"/>
</dbReference>
<sequence>MFANAHRTWCFVAKSHLRPKRFATASKATQKTNGRSNALLYGSTCVSIGLALLYYKVYHKGLQAMTPVEEGMHFLKHDWPQNHLLKGFDHASLRRGFQVYREVCSQCHSLNQVAWRDLVGNTHTADEAKKLAAEVEYEDGPDEEGNMFKRPGKLSDYMPAPYPNEEAARAANAGALPPDLSSIIRGRHGGTDYVYSLLTSYVDPPAGTKLGENLNFNPFFPGTQIAMARPLFDETVEFEDGTPASTAQEAKDVVNFLHWASMPELDRRKKMGFQVLLTLSLMWSVTLWLKRFKWMPIKTRQLVYKKKP</sequence>
<keyword evidence="11" id="KW-0249">Electron transport</keyword>
<keyword evidence="15 18" id="KW-0472">Membrane</keyword>
<evidence type="ECO:0000256" key="9">
    <source>
        <dbReference type="ARBA" id="ARBA00022792"/>
    </source>
</evidence>
<feature type="domain" description="Cytochrome c" evidence="19">
    <location>
        <begin position="91"/>
        <end position="261"/>
    </location>
</feature>
<evidence type="ECO:0000256" key="10">
    <source>
        <dbReference type="ARBA" id="ARBA00022967"/>
    </source>
</evidence>
<keyword evidence="14" id="KW-0496">Mitochondrion</keyword>
<comment type="catalytic activity">
    <reaction evidence="16">
        <text>a quinol + 2 Fe(III)-[cytochrome c](out) = a quinone + 2 Fe(II)-[cytochrome c](out) + 2 H(+)(out)</text>
        <dbReference type="Rhea" id="RHEA:11484"/>
        <dbReference type="Rhea" id="RHEA-COMP:10350"/>
        <dbReference type="Rhea" id="RHEA-COMP:14399"/>
        <dbReference type="ChEBI" id="CHEBI:15378"/>
        <dbReference type="ChEBI" id="CHEBI:24646"/>
        <dbReference type="ChEBI" id="CHEBI:29033"/>
        <dbReference type="ChEBI" id="CHEBI:29034"/>
        <dbReference type="ChEBI" id="CHEBI:132124"/>
        <dbReference type="EC" id="7.1.1.8"/>
    </reaction>
</comment>
<dbReference type="GO" id="GO:0005743">
    <property type="term" value="C:mitochondrial inner membrane"/>
    <property type="evidence" value="ECO:0007669"/>
    <property type="project" value="UniProtKB-SubCell"/>
</dbReference>
<dbReference type="PANTHER" id="PTHR10266">
    <property type="entry name" value="CYTOCHROME C1"/>
    <property type="match status" value="1"/>
</dbReference>
<gene>
    <name evidence="21" type="primary">cyt1</name>
    <name evidence="20" type="ORF">SJAG_02646</name>
</gene>
<dbReference type="InterPro" id="IPR021157">
    <property type="entry name" value="Cyt_c1_TM_anchor_C"/>
</dbReference>
<dbReference type="GO" id="GO:0046872">
    <property type="term" value="F:metal ion binding"/>
    <property type="evidence" value="ECO:0007669"/>
    <property type="project" value="UniProtKB-KW"/>
</dbReference>
<dbReference type="PRINTS" id="PR00603">
    <property type="entry name" value="CYTOCHROMEC1"/>
</dbReference>
<comment type="subcellular location">
    <subcellularLocation>
        <location evidence="1">Mitochondrion inner membrane</location>
    </subcellularLocation>
</comment>
<dbReference type="PANTHER" id="PTHR10266:SF3">
    <property type="entry name" value="CYTOCHROME C1, HEME PROTEIN, MITOCHONDRIAL"/>
    <property type="match status" value="1"/>
</dbReference>
<evidence type="ECO:0000256" key="14">
    <source>
        <dbReference type="ARBA" id="ARBA00023128"/>
    </source>
</evidence>
<proteinExistence type="inferred from homology"/>
<evidence type="ECO:0000256" key="11">
    <source>
        <dbReference type="ARBA" id="ARBA00022982"/>
    </source>
</evidence>
<dbReference type="InterPro" id="IPR002326">
    <property type="entry name" value="Cyt_c1"/>
</dbReference>
<feature type="binding site" description="covalent" evidence="17">
    <location>
        <position position="227"/>
    </location>
    <ligand>
        <name>heme c</name>
        <dbReference type="ChEBI" id="CHEBI:61717"/>
    </ligand>
</feature>
<dbReference type="InterPro" id="IPR009056">
    <property type="entry name" value="Cyt_c-like_dom"/>
</dbReference>
<accession>B6K0T2</accession>
<evidence type="ECO:0000313" key="22">
    <source>
        <dbReference type="Proteomes" id="UP000001744"/>
    </source>
</evidence>
<evidence type="ECO:0000256" key="4">
    <source>
        <dbReference type="ARBA" id="ARBA00022448"/>
    </source>
</evidence>
<feature type="transmembrane region" description="Helical" evidence="18">
    <location>
        <begin position="38"/>
        <end position="55"/>
    </location>
</feature>
<dbReference type="STRING" id="402676.B6K0T2"/>
<dbReference type="SUPFAM" id="SSF46626">
    <property type="entry name" value="Cytochrome c"/>
    <property type="match status" value="1"/>
</dbReference>
<dbReference type="FunFam" id="1.10.760.10:FF:000002">
    <property type="entry name" value="Cytochrome c1, heme protein"/>
    <property type="match status" value="1"/>
</dbReference>
<evidence type="ECO:0000256" key="12">
    <source>
        <dbReference type="ARBA" id="ARBA00022989"/>
    </source>
</evidence>
<evidence type="ECO:0000256" key="1">
    <source>
        <dbReference type="ARBA" id="ARBA00004273"/>
    </source>
</evidence>
<dbReference type="Gene3D" id="1.20.5.100">
    <property type="entry name" value="Cytochrome c1, transmembrane anchor, C-terminal"/>
    <property type="match status" value="1"/>
</dbReference>
<evidence type="ECO:0000256" key="8">
    <source>
        <dbReference type="ARBA" id="ARBA00022723"/>
    </source>
</evidence>
<dbReference type="PROSITE" id="PS51007">
    <property type="entry name" value="CYTC"/>
    <property type="match status" value="1"/>
</dbReference>
<evidence type="ECO:0000256" key="6">
    <source>
        <dbReference type="ARBA" id="ARBA00022660"/>
    </source>
</evidence>
<evidence type="ECO:0000256" key="7">
    <source>
        <dbReference type="ARBA" id="ARBA00022692"/>
    </source>
</evidence>
<evidence type="ECO:0000256" key="13">
    <source>
        <dbReference type="ARBA" id="ARBA00023004"/>
    </source>
</evidence>
<evidence type="ECO:0000256" key="15">
    <source>
        <dbReference type="ARBA" id="ARBA00023136"/>
    </source>
</evidence>
<dbReference type="GO" id="GO:0045275">
    <property type="term" value="C:respiratory chain complex III"/>
    <property type="evidence" value="ECO:0000318"/>
    <property type="project" value="GO_Central"/>
</dbReference>
<feature type="transmembrane region" description="Helical" evidence="18">
    <location>
        <begin position="271"/>
        <end position="289"/>
    </location>
</feature>
<dbReference type="OMA" id="WVKKFKW"/>
<keyword evidence="10" id="KW-1278">Translocase</keyword>
<evidence type="ECO:0000256" key="3">
    <source>
        <dbReference type="ARBA" id="ARBA00012951"/>
    </source>
</evidence>
<dbReference type="RefSeq" id="XP_002173846.1">
    <property type="nucleotide sequence ID" value="XM_002173810.1"/>
</dbReference>
<dbReference type="Gene3D" id="1.10.760.10">
    <property type="entry name" value="Cytochrome c-like domain"/>
    <property type="match status" value="1"/>
</dbReference>
<dbReference type="Proteomes" id="UP000001744">
    <property type="component" value="Unassembled WGS sequence"/>
</dbReference>
<dbReference type="Pfam" id="PF02167">
    <property type="entry name" value="Cytochrom_C1"/>
    <property type="match status" value="1"/>
</dbReference>
<keyword evidence="22" id="KW-1185">Reference proteome</keyword>
<evidence type="ECO:0000256" key="2">
    <source>
        <dbReference type="ARBA" id="ARBA00006488"/>
    </source>
</evidence>
<keyword evidence="12 18" id="KW-1133">Transmembrane helix</keyword>
<dbReference type="JaponicusDB" id="SJAG_02646">
    <property type="gene designation" value="cyt1"/>
</dbReference>
<dbReference type="eggNOG" id="KOG3052">
    <property type="taxonomic scope" value="Eukaryota"/>
</dbReference>
<evidence type="ECO:0000313" key="21">
    <source>
        <dbReference type="JaponicusDB" id="SJAG_02646"/>
    </source>
</evidence>
<organism evidence="20 22">
    <name type="scientific">Schizosaccharomyces japonicus (strain yFS275 / FY16936)</name>
    <name type="common">Fission yeast</name>
    <dbReference type="NCBI Taxonomy" id="402676"/>
    <lineage>
        <taxon>Eukaryota</taxon>
        <taxon>Fungi</taxon>
        <taxon>Dikarya</taxon>
        <taxon>Ascomycota</taxon>
        <taxon>Taphrinomycotina</taxon>
        <taxon>Schizosaccharomycetes</taxon>
        <taxon>Schizosaccharomycetales</taxon>
        <taxon>Schizosaccharomycetaceae</taxon>
        <taxon>Schizosaccharomyces</taxon>
    </lineage>
</organism>
<protein>
    <recommendedName>
        <fullName evidence="3">quinol--cytochrome-c reductase</fullName>
        <ecNumber evidence="3">7.1.1.8</ecNumber>
    </recommendedName>
</protein>
<evidence type="ECO:0000259" key="19">
    <source>
        <dbReference type="PROSITE" id="PS51007"/>
    </source>
</evidence>
<evidence type="ECO:0000256" key="5">
    <source>
        <dbReference type="ARBA" id="ARBA00022617"/>
    </source>
</evidence>
<dbReference type="OrthoDB" id="5925at2759"/>
<keyword evidence="6" id="KW-0679">Respiratory chain</keyword>
<evidence type="ECO:0000256" key="17">
    <source>
        <dbReference type="PIRSR" id="PIRSR602326-1"/>
    </source>
</evidence>
<dbReference type="EC" id="7.1.1.8" evidence="3"/>
<keyword evidence="4" id="KW-0813">Transport</keyword>
<dbReference type="VEuPathDB" id="FungiDB:SJAG_02646"/>
<dbReference type="GO" id="GO:0006122">
    <property type="term" value="P:mitochondrial electron transport, ubiquinol to cytochrome c"/>
    <property type="evidence" value="ECO:0000318"/>
    <property type="project" value="GO_Central"/>
</dbReference>
<reference evidence="20 22" key="1">
    <citation type="journal article" date="2011" name="Science">
        <title>Comparative functional genomics of the fission yeasts.</title>
        <authorList>
            <person name="Rhind N."/>
            <person name="Chen Z."/>
            <person name="Yassour M."/>
            <person name="Thompson D.A."/>
            <person name="Haas B.J."/>
            <person name="Habib N."/>
            <person name="Wapinski I."/>
            <person name="Roy S."/>
            <person name="Lin M.F."/>
            <person name="Heiman D.I."/>
            <person name="Young S.K."/>
            <person name="Furuya K."/>
            <person name="Guo Y."/>
            <person name="Pidoux A."/>
            <person name="Chen H.M."/>
            <person name="Robbertse B."/>
            <person name="Goldberg J.M."/>
            <person name="Aoki K."/>
            <person name="Bayne E.H."/>
            <person name="Berlin A.M."/>
            <person name="Desjardins C.A."/>
            <person name="Dobbs E."/>
            <person name="Dukaj L."/>
            <person name="Fan L."/>
            <person name="FitzGerald M.G."/>
            <person name="French C."/>
            <person name="Gujja S."/>
            <person name="Hansen K."/>
            <person name="Keifenheim D."/>
            <person name="Levin J.Z."/>
            <person name="Mosher R.A."/>
            <person name="Mueller C.A."/>
            <person name="Pfiffner J."/>
            <person name="Priest M."/>
            <person name="Russ C."/>
            <person name="Smialowska A."/>
            <person name="Swoboda P."/>
            <person name="Sykes S.M."/>
            <person name="Vaughn M."/>
            <person name="Vengrova S."/>
            <person name="Yoder R."/>
            <person name="Zeng Q."/>
            <person name="Allshire R."/>
            <person name="Baulcombe D."/>
            <person name="Birren B.W."/>
            <person name="Brown W."/>
            <person name="Ekwall K."/>
            <person name="Kellis M."/>
            <person name="Leatherwood J."/>
            <person name="Levin H."/>
            <person name="Margalit H."/>
            <person name="Martienssen R."/>
            <person name="Nieduszynski C.A."/>
            <person name="Spatafora J.W."/>
            <person name="Friedman N."/>
            <person name="Dalgaard J.Z."/>
            <person name="Baumann P."/>
            <person name="Niki H."/>
            <person name="Regev A."/>
            <person name="Nusbaum C."/>
        </authorList>
    </citation>
    <scope>NUCLEOTIDE SEQUENCE [LARGE SCALE GENOMIC DNA]</scope>
    <source>
        <strain evidence="22">yFS275 / FY16936</strain>
    </source>
</reference>
<evidence type="ECO:0000256" key="18">
    <source>
        <dbReference type="SAM" id="Phobius"/>
    </source>
</evidence>
<evidence type="ECO:0000313" key="20">
    <source>
        <dbReference type="EMBL" id="EEB07553.1"/>
    </source>
</evidence>
<keyword evidence="9" id="KW-0999">Mitochondrion inner membrane</keyword>
<keyword evidence="13 17" id="KW-0408">Iron</keyword>
<feature type="binding site" description="covalent" evidence="17">
    <location>
        <position position="107"/>
    </location>
    <ligand>
        <name>heme c</name>
        <dbReference type="ChEBI" id="CHEBI:61717"/>
    </ligand>
</feature>
<comment type="cofactor">
    <cofactor evidence="17">
        <name>heme c</name>
        <dbReference type="ChEBI" id="CHEBI:61717"/>
    </cofactor>
    <text evidence="17">Binds 1 heme c group covalently per subunit.</text>
</comment>
<keyword evidence="5 17" id="KW-0349">Heme</keyword>
<name>B6K0T2_SCHJY</name>
<dbReference type="InterPro" id="IPR036909">
    <property type="entry name" value="Cyt_c-like_dom_sf"/>
</dbReference>
<dbReference type="GO" id="GO:0020037">
    <property type="term" value="F:heme binding"/>
    <property type="evidence" value="ECO:0007669"/>
    <property type="project" value="InterPro"/>
</dbReference>